<evidence type="ECO:0000256" key="2">
    <source>
        <dbReference type="ARBA" id="ARBA00022448"/>
    </source>
</evidence>
<dbReference type="InterPro" id="IPR013099">
    <property type="entry name" value="K_chnl_dom"/>
</dbReference>
<proteinExistence type="inferred from homology"/>
<evidence type="ECO:0000256" key="6">
    <source>
        <dbReference type="ARBA" id="ARBA00023065"/>
    </source>
</evidence>
<dbReference type="GO" id="GO:0005886">
    <property type="term" value="C:plasma membrane"/>
    <property type="evidence" value="ECO:0007669"/>
    <property type="project" value="TreeGrafter"/>
</dbReference>
<sequence>MSRRCRRRFSRFLWSVFPHLSLVSCLLLYSLAGAPLFQWLEGSAEAGQSQAEELLGKLWNVSRSGGDWTFLSSLFFCCTVITTVGYGNLTPITVPGRVACMIYAAVGIPLMLLVLADLGGILAGFLSKTFEYFLESWHRRVQRQSNTPPKFATFPRGPHKSSTQSTLDSRLSVREPLNLTEVLKSQATVKRRYMQMRNIDIFELIVMKENRNELPYKCPFKKCHSCPDLDIKPTSDSVIFNFDNLGEEVDRLDVPVLLIVLIVVAYIMLGAVILPLWEDWDTLEAFYFCFVTLTTIGFGDVFPAHPNYFLLLSLYTVVGMAIICMAFKLMQNRMVGLYKQCIICVSRGNVQMTPAKSQS</sequence>
<dbReference type="SUPFAM" id="SSF81324">
    <property type="entry name" value="Voltage-gated potassium channels"/>
    <property type="match status" value="2"/>
</dbReference>
<dbReference type="GO" id="GO:0022841">
    <property type="term" value="F:potassium ion leak channel activity"/>
    <property type="evidence" value="ECO:0007669"/>
    <property type="project" value="TreeGrafter"/>
</dbReference>
<keyword evidence="2 9" id="KW-0813">Transport</keyword>
<feature type="transmembrane region" description="Helical" evidence="11">
    <location>
        <begin position="254"/>
        <end position="277"/>
    </location>
</feature>
<evidence type="ECO:0000256" key="7">
    <source>
        <dbReference type="ARBA" id="ARBA00023136"/>
    </source>
</evidence>
<keyword evidence="5 11" id="KW-1133">Transmembrane helix</keyword>
<feature type="transmembrane region" description="Helical" evidence="11">
    <location>
        <begin position="68"/>
        <end position="89"/>
    </location>
</feature>
<organism evidence="13 14">
    <name type="scientific">Pyxicephalus adspersus</name>
    <name type="common">African bullfrog</name>
    <dbReference type="NCBI Taxonomy" id="30357"/>
    <lineage>
        <taxon>Eukaryota</taxon>
        <taxon>Metazoa</taxon>
        <taxon>Chordata</taxon>
        <taxon>Craniata</taxon>
        <taxon>Vertebrata</taxon>
        <taxon>Euteleostomi</taxon>
        <taxon>Amphibia</taxon>
        <taxon>Batrachia</taxon>
        <taxon>Anura</taxon>
        <taxon>Neobatrachia</taxon>
        <taxon>Ranoidea</taxon>
        <taxon>Pyxicephalidae</taxon>
        <taxon>Pyxicephalinae</taxon>
        <taxon>Pyxicephalus</taxon>
    </lineage>
</organism>
<keyword evidence="3 9" id="KW-0812">Transmembrane</keyword>
<dbReference type="PANTHER" id="PTHR11003:SF346">
    <property type="entry name" value="POTASSIUM CHANNEL SUBFAMILY K MEMBER 18"/>
    <property type="match status" value="1"/>
</dbReference>
<reference evidence="13" key="1">
    <citation type="thesis" date="2020" institute="ProQuest LLC" country="789 East Eisenhower Parkway, Ann Arbor, MI, USA">
        <title>Comparative Genomics and Chromosome Evolution.</title>
        <authorList>
            <person name="Mudd A.B."/>
        </authorList>
    </citation>
    <scope>NUCLEOTIDE SEQUENCE</scope>
    <source>
        <strain evidence="13">1538</strain>
        <tissue evidence="13">Blood</tissue>
    </source>
</reference>
<keyword evidence="8 9" id="KW-0407">Ion channel</keyword>
<evidence type="ECO:0000256" key="1">
    <source>
        <dbReference type="ARBA" id="ARBA00004141"/>
    </source>
</evidence>
<keyword evidence="7 11" id="KW-0472">Membrane</keyword>
<name>A0AAV2ZKR5_PYXAD</name>
<dbReference type="AlphaFoldDB" id="A0AAV2ZKR5"/>
<evidence type="ECO:0000256" key="10">
    <source>
        <dbReference type="SAM" id="MobiDB-lite"/>
    </source>
</evidence>
<dbReference type="Pfam" id="PF07885">
    <property type="entry name" value="Ion_trans_2"/>
    <property type="match status" value="2"/>
</dbReference>
<feature type="domain" description="Potassium channel" evidence="12">
    <location>
        <begin position="262"/>
        <end position="334"/>
    </location>
</feature>
<feature type="transmembrane region" description="Helical" evidence="11">
    <location>
        <begin position="284"/>
        <end position="302"/>
    </location>
</feature>
<dbReference type="Proteomes" id="UP001181693">
    <property type="component" value="Unassembled WGS sequence"/>
</dbReference>
<evidence type="ECO:0000256" key="8">
    <source>
        <dbReference type="ARBA" id="ARBA00023303"/>
    </source>
</evidence>
<comment type="caution">
    <text evidence="13">The sequence shown here is derived from an EMBL/GenBank/DDBJ whole genome shotgun (WGS) entry which is preliminary data.</text>
</comment>
<dbReference type="GO" id="GO:0030322">
    <property type="term" value="P:stabilization of membrane potential"/>
    <property type="evidence" value="ECO:0007669"/>
    <property type="project" value="TreeGrafter"/>
</dbReference>
<evidence type="ECO:0000259" key="12">
    <source>
        <dbReference type="Pfam" id="PF07885"/>
    </source>
</evidence>
<feature type="region of interest" description="Disordered" evidence="10">
    <location>
        <begin position="148"/>
        <end position="169"/>
    </location>
</feature>
<dbReference type="PRINTS" id="PR01333">
    <property type="entry name" value="2POREKCHANEL"/>
</dbReference>
<protein>
    <recommendedName>
        <fullName evidence="12">Potassium channel domain-containing protein</fullName>
    </recommendedName>
</protein>
<evidence type="ECO:0000256" key="11">
    <source>
        <dbReference type="SAM" id="Phobius"/>
    </source>
</evidence>
<keyword evidence="4" id="KW-0630">Potassium</keyword>
<comment type="subcellular location">
    <subcellularLocation>
        <location evidence="1">Membrane</location>
        <topology evidence="1">Multi-pass membrane protein</topology>
    </subcellularLocation>
</comment>
<comment type="similarity">
    <text evidence="9">Belongs to the two pore domain potassium channel (TC 1.A.1.8) family.</text>
</comment>
<dbReference type="InterPro" id="IPR003280">
    <property type="entry name" value="2pore_dom_K_chnl"/>
</dbReference>
<keyword evidence="6 9" id="KW-0406">Ion transport</keyword>
<dbReference type="GO" id="GO:0015271">
    <property type="term" value="F:outward rectifier potassium channel activity"/>
    <property type="evidence" value="ECO:0007669"/>
    <property type="project" value="TreeGrafter"/>
</dbReference>
<feature type="domain" description="Potassium channel" evidence="12">
    <location>
        <begin position="66"/>
        <end position="121"/>
    </location>
</feature>
<evidence type="ECO:0000313" key="14">
    <source>
        <dbReference type="Proteomes" id="UP001181693"/>
    </source>
</evidence>
<evidence type="ECO:0000256" key="5">
    <source>
        <dbReference type="ARBA" id="ARBA00022989"/>
    </source>
</evidence>
<evidence type="ECO:0000313" key="13">
    <source>
        <dbReference type="EMBL" id="DBA14754.1"/>
    </source>
</evidence>
<feature type="transmembrane region" description="Helical" evidence="11">
    <location>
        <begin position="308"/>
        <end position="330"/>
    </location>
</feature>
<evidence type="ECO:0000256" key="9">
    <source>
        <dbReference type="RuleBase" id="RU003857"/>
    </source>
</evidence>
<evidence type="ECO:0000256" key="3">
    <source>
        <dbReference type="ARBA" id="ARBA00022692"/>
    </source>
</evidence>
<accession>A0AAV2ZKR5</accession>
<feature type="transmembrane region" description="Helical" evidence="11">
    <location>
        <begin position="12"/>
        <end position="32"/>
    </location>
</feature>
<evidence type="ECO:0000256" key="4">
    <source>
        <dbReference type="ARBA" id="ARBA00022958"/>
    </source>
</evidence>
<dbReference type="EMBL" id="DYDO01000012">
    <property type="protein sequence ID" value="DBA14754.1"/>
    <property type="molecule type" value="Genomic_DNA"/>
</dbReference>
<feature type="transmembrane region" description="Helical" evidence="11">
    <location>
        <begin position="101"/>
        <end position="126"/>
    </location>
</feature>
<gene>
    <name evidence="13" type="ORF">GDO54_004047</name>
</gene>
<keyword evidence="14" id="KW-1185">Reference proteome</keyword>
<dbReference type="PANTHER" id="PTHR11003">
    <property type="entry name" value="POTASSIUM CHANNEL, SUBFAMILY K"/>
    <property type="match status" value="1"/>
</dbReference>
<feature type="compositionally biased region" description="Polar residues" evidence="10">
    <location>
        <begin position="160"/>
        <end position="169"/>
    </location>
</feature>
<dbReference type="Gene3D" id="1.10.287.70">
    <property type="match status" value="1"/>
</dbReference>
<dbReference type="PROSITE" id="PS51257">
    <property type="entry name" value="PROKAR_LIPOPROTEIN"/>
    <property type="match status" value="1"/>
</dbReference>